<reference evidence="3" key="2">
    <citation type="submission" date="2020-11" db="EMBL/GenBank/DDBJ databases">
        <authorList>
            <consortium name="DOE Joint Genome Institute"/>
            <person name="Kuo A."/>
            <person name="Miyauchi S."/>
            <person name="Kiss E."/>
            <person name="Drula E."/>
            <person name="Kohler A."/>
            <person name="Sanchez-Garcia M."/>
            <person name="Andreopoulos B."/>
            <person name="Barry K.W."/>
            <person name="Bonito G."/>
            <person name="Buee M."/>
            <person name="Carver A."/>
            <person name="Chen C."/>
            <person name="Cichocki N."/>
            <person name="Clum A."/>
            <person name="Culley D."/>
            <person name="Crous P.W."/>
            <person name="Fauchery L."/>
            <person name="Girlanda M."/>
            <person name="Hayes R."/>
            <person name="Keri Z."/>
            <person name="Labutti K."/>
            <person name="Lipzen A."/>
            <person name="Lombard V."/>
            <person name="Magnuson J."/>
            <person name="Maillard F."/>
            <person name="Morin E."/>
            <person name="Murat C."/>
            <person name="Nolan M."/>
            <person name="Ohm R."/>
            <person name="Pangilinan J."/>
            <person name="Pereira M."/>
            <person name="Perotto S."/>
            <person name="Peter M."/>
            <person name="Riley R."/>
            <person name="Sitrit Y."/>
            <person name="Stielow B."/>
            <person name="Szollosi G."/>
            <person name="Zifcakova L."/>
            <person name="Stursova M."/>
            <person name="Spatafora J.W."/>
            <person name="Tedersoo L."/>
            <person name="Vaario L.-M."/>
            <person name="Yamada A."/>
            <person name="Yan M."/>
            <person name="Wang P."/>
            <person name="Xu J."/>
            <person name="Bruns T."/>
            <person name="Baldrian P."/>
            <person name="Vilgalys R."/>
            <person name="Henrissat B."/>
            <person name="Grigoriev I.V."/>
            <person name="Hibbett D."/>
            <person name="Nagy L.G."/>
            <person name="Martin F.M."/>
        </authorList>
    </citation>
    <scope>NUCLEOTIDE SEQUENCE</scope>
    <source>
        <strain evidence="3">UH-Tt-Lm1</strain>
    </source>
</reference>
<protein>
    <recommendedName>
        <fullName evidence="5">RGS domain-containing protein</fullName>
    </recommendedName>
</protein>
<dbReference type="PANTHER" id="PTHR39466:SF1">
    <property type="entry name" value="RGS DOMAIN-CONTAINING PROTEIN"/>
    <property type="match status" value="1"/>
</dbReference>
<evidence type="ECO:0008006" key="5">
    <source>
        <dbReference type="Google" id="ProtNLM"/>
    </source>
</evidence>
<evidence type="ECO:0000313" key="3">
    <source>
        <dbReference type="EMBL" id="KAF9779673.1"/>
    </source>
</evidence>
<feature type="transmembrane region" description="Helical" evidence="2">
    <location>
        <begin position="257"/>
        <end position="277"/>
    </location>
</feature>
<proteinExistence type="predicted"/>
<keyword evidence="2" id="KW-0472">Membrane</keyword>
<keyword evidence="2" id="KW-1133">Transmembrane helix</keyword>
<dbReference type="EMBL" id="WIUZ02000019">
    <property type="protein sequence ID" value="KAF9779673.1"/>
    <property type="molecule type" value="Genomic_DNA"/>
</dbReference>
<evidence type="ECO:0000313" key="4">
    <source>
        <dbReference type="Proteomes" id="UP000736335"/>
    </source>
</evidence>
<comment type="caution">
    <text evidence="3">The sequence shown here is derived from an EMBL/GenBank/DDBJ whole genome shotgun (WGS) entry which is preliminary data.</text>
</comment>
<dbReference type="AlphaFoldDB" id="A0A9P6H542"/>
<dbReference type="Proteomes" id="UP000736335">
    <property type="component" value="Unassembled WGS sequence"/>
</dbReference>
<evidence type="ECO:0000256" key="2">
    <source>
        <dbReference type="SAM" id="Phobius"/>
    </source>
</evidence>
<feature type="transmembrane region" description="Helical" evidence="2">
    <location>
        <begin position="771"/>
        <end position="790"/>
    </location>
</feature>
<keyword evidence="2" id="KW-0812">Transmembrane</keyword>
<feature type="transmembrane region" description="Helical" evidence="2">
    <location>
        <begin position="217"/>
        <end position="237"/>
    </location>
</feature>
<accession>A0A9P6H542</accession>
<reference evidence="3" key="1">
    <citation type="journal article" date="2020" name="Nat. Commun.">
        <title>Large-scale genome sequencing of mycorrhizal fungi provides insights into the early evolution of symbiotic traits.</title>
        <authorList>
            <person name="Miyauchi S."/>
            <person name="Kiss E."/>
            <person name="Kuo A."/>
            <person name="Drula E."/>
            <person name="Kohler A."/>
            <person name="Sanchez-Garcia M."/>
            <person name="Morin E."/>
            <person name="Andreopoulos B."/>
            <person name="Barry K.W."/>
            <person name="Bonito G."/>
            <person name="Buee M."/>
            <person name="Carver A."/>
            <person name="Chen C."/>
            <person name="Cichocki N."/>
            <person name="Clum A."/>
            <person name="Culley D."/>
            <person name="Crous P.W."/>
            <person name="Fauchery L."/>
            <person name="Girlanda M."/>
            <person name="Hayes R.D."/>
            <person name="Keri Z."/>
            <person name="LaButti K."/>
            <person name="Lipzen A."/>
            <person name="Lombard V."/>
            <person name="Magnuson J."/>
            <person name="Maillard F."/>
            <person name="Murat C."/>
            <person name="Nolan M."/>
            <person name="Ohm R.A."/>
            <person name="Pangilinan J."/>
            <person name="Pereira M.F."/>
            <person name="Perotto S."/>
            <person name="Peter M."/>
            <person name="Pfister S."/>
            <person name="Riley R."/>
            <person name="Sitrit Y."/>
            <person name="Stielow J.B."/>
            <person name="Szollosi G."/>
            <person name="Zifcakova L."/>
            <person name="Stursova M."/>
            <person name="Spatafora J.W."/>
            <person name="Tedersoo L."/>
            <person name="Vaario L.M."/>
            <person name="Yamada A."/>
            <person name="Yan M."/>
            <person name="Wang P."/>
            <person name="Xu J."/>
            <person name="Bruns T."/>
            <person name="Baldrian P."/>
            <person name="Vilgalys R."/>
            <person name="Dunand C."/>
            <person name="Henrissat B."/>
            <person name="Grigoriev I.V."/>
            <person name="Hibbett D."/>
            <person name="Nagy L.G."/>
            <person name="Martin F.M."/>
        </authorList>
    </citation>
    <scope>NUCLEOTIDE SEQUENCE</scope>
    <source>
        <strain evidence="3">UH-Tt-Lm1</strain>
    </source>
</reference>
<feature type="compositionally biased region" description="Basic and acidic residues" evidence="1">
    <location>
        <begin position="613"/>
        <end position="622"/>
    </location>
</feature>
<dbReference type="PANTHER" id="PTHR39466">
    <property type="entry name" value="RGS DOMAIN-CONTAINING PROTEIN"/>
    <property type="match status" value="1"/>
</dbReference>
<feature type="region of interest" description="Disordered" evidence="1">
    <location>
        <begin position="601"/>
        <end position="622"/>
    </location>
</feature>
<organism evidence="3 4">
    <name type="scientific">Thelephora terrestris</name>
    <dbReference type="NCBI Taxonomy" id="56493"/>
    <lineage>
        <taxon>Eukaryota</taxon>
        <taxon>Fungi</taxon>
        <taxon>Dikarya</taxon>
        <taxon>Basidiomycota</taxon>
        <taxon>Agaricomycotina</taxon>
        <taxon>Agaricomycetes</taxon>
        <taxon>Thelephorales</taxon>
        <taxon>Thelephoraceae</taxon>
        <taxon>Thelephora</taxon>
    </lineage>
</organism>
<dbReference type="OrthoDB" id="3232309at2759"/>
<evidence type="ECO:0000256" key="1">
    <source>
        <dbReference type="SAM" id="MobiDB-lite"/>
    </source>
</evidence>
<name>A0A9P6H542_9AGAM</name>
<gene>
    <name evidence="3" type="ORF">BJ322DRAFT_1113464</name>
</gene>
<sequence length="791" mass="87690">MGDRQPRTFKLSPSALLALPVGLSPDSKRFIYQLLIHSAGFAIHHQALAKNTATAVVDVTLDDVLDRKHLPPLGLKDFEEWLLFVEQNAENLYFILWLKEYNARYTQWINNARALLKSDSTHPYQSTSMLPPSFKTNRSLAIFYSRAKQTFFTPNSPYELDLPSDILGPSTLPLFQIQILLTIPTVIVLPPAAPSRHIPTRQFLATSRTSNVGTSRATCGLIGGTLIALVGFVPPVAENFAFSKNRWLRILAFPGLWLGLTIILASLRGICMMIYVFGDLRQLRSFELVRPSISPPRRLRPLRNNTTLFRPPPEPEPWLIPITRPPIIPKPVHDPEKQYSPLASTGPIRFLTPIPEPISPSVSPSASRRSDTFNRRVTVTSVCSGSFTSCDSGGSRTSTTSSDEVEIHISEAFYDIEPPYPSEDLMTSSPVPSSWQGESPMSTPLANTSYGRSYLTDSVLPPGPAGNVFRASETRTSAVSGIEGEILIPTAGFIRPFEYNEWEEWDGQSLMCTTEGSLGGYGAGDEESRISHFTRHTSLSQDRQRAVGTRVSAHSRTRPRRGTIASSRLSEESGIFDFDALPAFQTTASSAMVLTPQRRPRYRTCDASPPPPLHDETKLTEESRREGFLRTWSVEFPMLFIRRTQGKCAATKQVIKDVLSRSAREASGRNAAENGSQAAYRDTLLETGEWNFSIAVETRGINNTARAAAPLPLSHSLHTVSNGKHDGKPVKENWRIRWRRVLSVPAFRSPLTKILSPVVTRAHWEVVVRSGAFAFIISLLVVTVLVAVPVP</sequence>
<keyword evidence="4" id="KW-1185">Reference proteome</keyword>